<dbReference type="Proteomes" id="UP000323000">
    <property type="component" value="Chromosome 3"/>
</dbReference>
<dbReference type="PANTHER" id="PTHR37610">
    <property type="entry name" value="CCHC-TYPE DOMAIN-CONTAINING PROTEIN"/>
    <property type="match status" value="1"/>
</dbReference>
<proteinExistence type="predicted"/>
<accession>A0A5C7IAE3</accession>
<organism evidence="1 2">
    <name type="scientific">Acer yangbiense</name>
    <dbReference type="NCBI Taxonomy" id="1000413"/>
    <lineage>
        <taxon>Eukaryota</taxon>
        <taxon>Viridiplantae</taxon>
        <taxon>Streptophyta</taxon>
        <taxon>Embryophyta</taxon>
        <taxon>Tracheophyta</taxon>
        <taxon>Spermatophyta</taxon>
        <taxon>Magnoliopsida</taxon>
        <taxon>eudicotyledons</taxon>
        <taxon>Gunneridae</taxon>
        <taxon>Pentapetalae</taxon>
        <taxon>rosids</taxon>
        <taxon>malvids</taxon>
        <taxon>Sapindales</taxon>
        <taxon>Sapindaceae</taxon>
        <taxon>Hippocastanoideae</taxon>
        <taxon>Acereae</taxon>
        <taxon>Acer</taxon>
    </lineage>
</organism>
<dbReference type="AlphaFoldDB" id="A0A5C7IAE3"/>
<comment type="caution">
    <text evidence="1">The sequence shown here is derived from an EMBL/GenBank/DDBJ whole genome shotgun (WGS) entry which is preliminary data.</text>
</comment>
<dbReference type="PANTHER" id="PTHR37610:SF77">
    <property type="entry name" value="INTEGRASE CATALYTIC DOMAIN-CONTAINING PROTEIN"/>
    <property type="match status" value="1"/>
</dbReference>
<evidence type="ECO:0000313" key="1">
    <source>
        <dbReference type="EMBL" id="TXG66041.1"/>
    </source>
</evidence>
<dbReference type="EMBL" id="VAHF01000003">
    <property type="protein sequence ID" value="TXG66041.1"/>
    <property type="molecule type" value="Genomic_DNA"/>
</dbReference>
<gene>
    <name evidence="1" type="ORF">EZV62_007316</name>
</gene>
<sequence>MGDASVMSWILNSVNPDIVLTLRSYDIAMDVWNYLKKVYHHDNSARMYQLEFEISNYMQRTKTIREYYSGFMQLWIEQTALVCATLKDSEIIMAHKLRSNSHRDQFLMKLHSEFEPIPANIMNRVPAPSLDTCLQELIRELKNIVFNHNHFSMNKNWFQGH</sequence>
<dbReference type="OrthoDB" id="1706811at2759"/>
<evidence type="ECO:0000313" key="2">
    <source>
        <dbReference type="Proteomes" id="UP000323000"/>
    </source>
</evidence>
<name>A0A5C7IAE3_9ROSI</name>
<keyword evidence="2" id="KW-1185">Reference proteome</keyword>
<reference evidence="2" key="1">
    <citation type="journal article" date="2019" name="Gigascience">
        <title>De novo genome assembly of the endangered Acer yangbiense, a plant species with extremely small populations endemic to Yunnan Province, China.</title>
        <authorList>
            <person name="Yang J."/>
            <person name="Wariss H.M."/>
            <person name="Tao L."/>
            <person name="Zhang R."/>
            <person name="Yun Q."/>
            <person name="Hollingsworth P."/>
            <person name="Dao Z."/>
            <person name="Luo G."/>
            <person name="Guo H."/>
            <person name="Ma Y."/>
            <person name="Sun W."/>
        </authorList>
    </citation>
    <scope>NUCLEOTIDE SEQUENCE [LARGE SCALE GENOMIC DNA]</scope>
    <source>
        <strain evidence="2">cv. Malutang</strain>
    </source>
</reference>
<protein>
    <submittedName>
        <fullName evidence="1">Uncharacterized protein</fullName>
    </submittedName>
</protein>